<evidence type="ECO:0000256" key="6">
    <source>
        <dbReference type="SAM" id="MobiDB-lite"/>
    </source>
</evidence>
<dbReference type="InterPro" id="IPR001611">
    <property type="entry name" value="Leu-rich_rpt"/>
</dbReference>
<keyword evidence="8" id="KW-1185">Reference proteome</keyword>
<evidence type="ECO:0000256" key="5">
    <source>
        <dbReference type="ARBA" id="ARBA00022737"/>
    </source>
</evidence>
<dbReference type="RefSeq" id="XP_012338134.1">
    <property type="nucleotide sequence ID" value="XM_012482711.1"/>
</dbReference>
<dbReference type="OMA" id="IAFNTHK"/>
<gene>
    <name evidence="7" type="ORF">AK88_05109</name>
</gene>
<keyword evidence="3" id="KW-0963">Cytoplasm</keyword>
<dbReference type="PANTHER" id="PTHR46545:SF1">
    <property type="entry name" value="LEUCINE-RICH REPEAT-CONTAINING PROTEIN 51"/>
    <property type="match status" value="1"/>
</dbReference>
<dbReference type="Gene3D" id="3.80.10.10">
    <property type="entry name" value="Ribonuclease Inhibitor"/>
    <property type="match status" value="1"/>
</dbReference>
<evidence type="ECO:0000313" key="8">
    <source>
        <dbReference type="Proteomes" id="UP000054561"/>
    </source>
</evidence>
<dbReference type="InterPro" id="IPR032675">
    <property type="entry name" value="LRR_dom_sf"/>
</dbReference>
<keyword evidence="4" id="KW-0433">Leucine-rich repeat</keyword>
<evidence type="ECO:0000256" key="4">
    <source>
        <dbReference type="ARBA" id="ARBA00022614"/>
    </source>
</evidence>
<dbReference type="SUPFAM" id="SSF52058">
    <property type="entry name" value="L domain-like"/>
    <property type="match status" value="1"/>
</dbReference>
<dbReference type="SMART" id="SM00365">
    <property type="entry name" value="LRR_SD22"/>
    <property type="match status" value="1"/>
</dbReference>
<proteinExistence type="predicted"/>
<accession>A0A0D9QE64</accession>
<reference evidence="7 8" key="1">
    <citation type="submission" date="2014-03" db="EMBL/GenBank/DDBJ databases">
        <title>The Genome Sequence of Plasmodium fragile nilgiri.</title>
        <authorList>
            <consortium name="The Broad Institute Genomics Platform"/>
            <consortium name="The Broad Institute Genome Sequencing Center for Infectious Disease"/>
            <person name="Neafsey D."/>
            <person name="Duraisingh M."/>
            <person name="Young S.K."/>
            <person name="Zeng Q."/>
            <person name="Gargeya S."/>
            <person name="Abouelleil A."/>
            <person name="Alvarado L."/>
            <person name="Chapman S.B."/>
            <person name="Gainer-Dewar J."/>
            <person name="Goldberg J."/>
            <person name="Griggs A."/>
            <person name="Gujja S."/>
            <person name="Hansen M."/>
            <person name="Howarth C."/>
            <person name="Imamovic A."/>
            <person name="Larimer J."/>
            <person name="Pearson M."/>
            <person name="Poon T.W."/>
            <person name="Priest M."/>
            <person name="Roberts A."/>
            <person name="Saif S."/>
            <person name="Shea T."/>
            <person name="Sykes S."/>
            <person name="Wortman J."/>
            <person name="Nusbaum C."/>
            <person name="Birren B."/>
        </authorList>
    </citation>
    <scope>NUCLEOTIDE SEQUENCE [LARGE SCALE GENOMIC DNA]</scope>
    <source>
        <strain evidence="8">nilgiri</strain>
    </source>
</reference>
<keyword evidence="5" id="KW-0677">Repeat</keyword>
<dbReference type="GO" id="GO:0005737">
    <property type="term" value="C:cytoplasm"/>
    <property type="evidence" value="ECO:0007669"/>
    <property type="project" value="UniProtKB-SubCell"/>
</dbReference>
<dbReference type="PANTHER" id="PTHR46545">
    <property type="entry name" value="LEUCINE-RICH REPEAT-CONTAINING PROTEIN 51"/>
    <property type="match status" value="1"/>
</dbReference>
<dbReference type="Proteomes" id="UP000054561">
    <property type="component" value="Unassembled WGS sequence"/>
</dbReference>
<evidence type="ECO:0000313" key="7">
    <source>
        <dbReference type="EMBL" id="KJP85269.1"/>
    </source>
</evidence>
<dbReference type="AlphaFoldDB" id="A0A0D9QE64"/>
<dbReference type="VEuPathDB" id="PlasmoDB:AK88_05109"/>
<dbReference type="EMBL" id="KQ001737">
    <property type="protein sequence ID" value="KJP85269.1"/>
    <property type="molecule type" value="Genomic_DNA"/>
</dbReference>
<dbReference type="GeneID" id="24270423"/>
<name>A0A0D9QE64_PLAFR</name>
<evidence type="ECO:0000256" key="2">
    <source>
        <dbReference type="ARBA" id="ARBA00014223"/>
    </source>
</evidence>
<sequence length="250" mass="29251">MDSLNSLESIYQEYGSAHRYYGANDSLSAESNEESDSSEKRKSLNENVNNEESQRVEKYISLEKTTKIWAGTNQIINYKKKDLHELQKMVYMHNKKEINFSTNRKILNINNNKLENTELLKDLLPYIYQQKGMQMLGDYYSGIICLDISFNDLVGVGEQLLCLSNLKVLYLHSNKIECIEEIQKLASLSKLRKLTVQNNPVMDVYGKFYRPFVIHYLPQIKSLDFYDITKVERNKAEIAFNTHKYKFNLV</sequence>
<evidence type="ECO:0000256" key="3">
    <source>
        <dbReference type="ARBA" id="ARBA00022490"/>
    </source>
</evidence>
<organism evidence="7 8">
    <name type="scientific">Plasmodium fragile</name>
    <dbReference type="NCBI Taxonomy" id="5857"/>
    <lineage>
        <taxon>Eukaryota</taxon>
        <taxon>Sar</taxon>
        <taxon>Alveolata</taxon>
        <taxon>Apicomplexa</taxon>
        <taxon>Aconoidasida</taxon>
        <taxon>Haemosporida</taxon>
        <taxon>Plasmodiidae</taxon>
        <taxon>Plasmodium</taxon>
        <taxon>Plasmodium (Plasmodium)</taxon>
    </lineage>
</organism>
<dbReference type="PROSITE" id="PS51450">
    <property type="entry name" value="LRR"/>
    <property type="match status" value="1"/>
</dbReference>
<dbReference type="Pfam" id="PF14580">
    <property type="entry name" value="LRR_9"/>
    <property type="match status" value="1"/>
</dbReference>
<evidence type="ECO:0000256" key="1">
    <source>
        <dbReference type="ARBA" id="ARBA00004496"/>
    </source>
</evidence>
<feature type="region of interest" description="Disordered" evidence="6">
    <location>
        <begin position="25"/>
        <end position="50"/>
    </location>
</feature>
<protein>
    <recommendedName>
        <fullName evidence="2">Leucine-rich repeat-containing protein 51</fullName>
    </recommendedName>
</protein>
<comment type="subcellular location">
    <subcellularLocation>
        <location evidence="1">Cytoplasm</location>
    </subcellularLocation>
</comment>
<dbReference type="OrthoDB" id="676979at2759"/>